<dbReference type="CDD" id="cd03801">
    <property type="entry name" value="GT4_PimA-like"/>
    <property type="match status" value="1"/>
</dbReference>
<dbReference type="EMBL" id="VJXY01000011">
    <property type="protein sequence ID" value="MBD6616568.1"/>
    <property type="molecule type" value="Genomic_DNA"/>
</dbReference>
<dbReference type="Proteomes" id="UP001165986">
    <property type="component" value="Unassembled WGS sequence"/>
</dbReference>
<dbReference type="SUPFAM" id="SSF53756">
    <property type="entry name" value="UDP-Glycosyltransferase/glycogen phosphorylase"/>
    <property type="match status" value="1"/>
</dbReference>
<feature type="domain" description="Glycosyltransferase subfamily 4-like N-terminal" evidence="2">
    <location>
        <begin position="58"/>
        <end position="202"/>
    </location>
</feature>
<dbReference type="InterPro" id="IPR001296">
    <property type="entry name" value="Glyco_trans_1"/>
</dbReference>
<evidence type="ECO:0000259" key="1">
    <source>
        <dbReference type="Pfam" id="PF00534"/>
    </source>
</evidence>
<dbReference type="AlphaFoldDB" id="A0AA40SWG0"/>
<dbReference type="PANTHER" id="PTHR45947">
    <property type="entry name" value="SULFOQUINOVOSYL TRANSFERASE SQD2"/>
    <property type="match status" value="1"/>
</dbReference>
<dbReference type="PANTHER" id="PTHR45947:SF13">
    <property type="entry name" value="TRANSFERASE"/>
    <property type="match status" value="1"/>
</dbReference>
<dbReference type="Pfam" id="PF00534">
    <property type="entry name" value="Glycos_transf_1"/>
    <property type="match status" value="1"/>
</dbReference>
<organism evidence="3 4">
    <name type="scientific">Komarekiella delphini-convector SJRDD-AB1</name>
    <dbReference type="NCBI Taxonomy" id="2593771"/>
    <lineage>
        <taxon>Bacteria</taxon>
        <taxon>Bacillati</taxon>
        <taxon>Cyanobacteriota</taxon>
        <taxon>Cyanophyceae</taxon>
        <taxon>Nostocales</taxon>
        <taxon>Nostocaceae</taxon>
        <taxon>Komarekiella</taxon>
        <taxon>Komarekiella delphini-convector</taxon>
    </lineage>
</organism>
<dbReference type="Pfam" id="PF13439">
    <property type="entry name" value="Glyco_transf_4"/>
    <property type="match status" value="1"/>
</dbReference>
<dbReference type="RefSeq" id="WP_191757814.1">
    <property type="nucleotide sequence ID" value="NZ_VJXY01000011.1"/>
</dbReference>
<keyword evidence="4" id="KW-1185">Reference proteome</keyword>
<gene>
    <name evidence="3" type="ORF">FNW02_12170</name>
</gene>
<dbReference type="InterPro" id="IPR050194">
    <property type="entry name" value="Glycosyltransferase_grp1"/>
</dbReference>
<dbReference type="Gene3D" id="3.40.50.2000">
    <property type="entry name" value="Glycogen Phosphorylase B"/>
    <property type="match status" value="2"/>
</dbReference>
<evidence type="ECO:0000313" key="4">
    <source>
        <dbReference type="Proteomes" id="UP001165986"/>
    </source>
</evidence>
<sequence>MKVLLLHNRYQLAGGEDGVVKAEKLLLEANNHEVSLLEVSNQDITNAWDKVTTAVSAIYSYSAKEQVSKEIVRFRPDIVHVHNFFPLLSPSIYDACQQYGLPVVQTLHNYRLACPKAMPFRDGKVCEDCIGELIPWPSIVHGCYRNSRLQSSVVTAMLTWHRLRNTWQERVDAYIVFTEFQKEKMVQAELPREKIFVKPNFVFSPNFIAQINQRDDYLLFVGRLSEEKGISILIDAYIEQNLRVPLKIVGDGPLRQRLQAKVHNSDYAHVIEFLGFQDKSVVLSLMQHANILVFSSIWYEGFPLAIAEAFACGLPVLVPKLGGLTEIVEYGVNGLYFEAGNSHDLAEKIKWVTTHRDVILTLSKGALSSYKTKYSSEENYQQLIKIYQQLIDKKSATTLDNINF</sequence>
<accession>A0AA40SWG0</accession>
<proteinExistence type="predicted"/>
<dbReference type="InterPro" id="IPR028098">
    <property type="entry name" value="Glyco_trans_4-like_N"/>
</dbReference>
<comment type="caution">
    <text evidence="3">The sequence shown here is derived from an EMBL/GenBank/DDBJ whole genome shotgun (WGS) entry which is preliminary data.</text>
</comment>
<name>A0AA40SWG0_9NOST</name>
<protein>
    <submittedName>
        <fullName evidence="3">Glycosyltransferase family 4 protein</fullName>
    </submittedName>
</protein>
<feature type="domain" description="Glycosyl transferase family 1" evidence="1">
    <location>
        <begin position="209"/>
        <end position="354"/>
    </location>
</feature>
<evidence type="ECO:0000259" key="2">
    <source>
        <dbReference type="Pfam" id="PF13439"/>
    </source>
</evidence>
<evidence type="ECO:0000313" key="3">
    <source>
        <dbReference type="EMBL" id="MBD6616568.1"/>
    </source>
</evidence>
<reference evidence="3" key="1">
    <citation type="submission" date="2019-07" db="EMBL/GenBank/DDBJ databases">
        <title>Toxilogical consequences of a new and cryptic species of cyanobacteria (Komarekiella delphini-convector) recovered from the epidermis of a bottlenose dolphin and 1500 ft. in the air.</title>
        <authorList>
            <person name="Brown A.O."/>
            <person name="Dvorak P."/>
            <person name="Villanueva C.D."/>
            <person name="Foss A.J."/>
            <person name="Garvey A.D."/>
            <person name="Gibson Q.A."/>
            <person name="Johansen J.R."/>
            <person name="Casamatta D.A."/>
        </authorList>
    </citation>
    <scope>NUCLEOTIDE SEQUENCE</scope>
    <source>
        <strain evidence="3">SJRDD-AB1</strain>
    </source>
</reference>
<dbReference type="GO" id="GO:0016757">
    <property type="term" value="F:glycosyltransferase activity"/>
    <property type="evidence" value="ECO:0007669"/>
    <property type="project" value="InterPro"/>
</dbReference>